<dbReference type="Proteomes" id="UP000478052">
    <property type="component" value="Unassembled WGS sequence"/>
</dbReference>
<comment type="caution">
    <text evidence="1">The sequence shown here is derived from an EMBL/GenBank/DDBJ whole genome shotgun (WGS) entry which is preliminary data.</text>
</comment>
<organism evidence="1 2">
    <name type="scientific">Aphis craccivora</name>
    <name type="common">Cowpea aphid</name>
    <dbReference type="NCBI Taxonomy" id="307492"/>
    <lineage>
        <taxon>Eukaryota</taxon>
        <taxon>Metazoa</taxon>
        <taxon>Ecdysozoa</taxon>
        <taxon>Arthropoda</taxon>
        <taxon>Hexapoda</taxon>
        <taxon>Insecta</taxon>
        <taxon>Pterygota</taxon>
        <taxon>Neoptera</taxon>
        <taxon>Paraneoptera</taxon>
        <taxon>Hemiptera</taxon>
        <taxon>Sternorrhyncha</taxon>
        <taxon>Aphidomorpha</taxon>
        <taxon>Aphidoidea</taxon>
        <taxon>Aphididae</taxon>
        <taxon>Aphidini</taxon>
        <taxon>Aphis</taxon>
        <taxon>Aphis</taxon>
    </lineage>
</organism>
<keyword evidence="2" id="KW-1185">Reference proteome</keyword>
<name>A0A6G0VZA0_APHCR</name>
<dbReference type="AlphaFoldDB" id="A0A6G0VZA0"/>
<evidence type="ECO:0000313" key="2">
    <source>
        <dbReference type="Proteomes" id="UP000478052"/>
    </source>
</evidence>
<protein>
    <submittedName>
        <fullName evidence="1">THAP-type domain-containing protein</fullName>
    </submittedName>
</protein>
<dbReference type="EMBL" id="VUJU01010254">
    <property type="protein sequence ID" value="KAF0715052.1"/>
    <property type="molecule type" value="Genomic_DNA"/>
</dbReference>
<evidence type="ECO:0000313" key="1">
    <source>
        <dbReference type="EMBL" id="KAF0715052.1"/>
    </source>
</evidence>
<proteinExistence type="predicted"/>
<reference evidence="1 2" key="1">
    <citation type="submission" date="2019-08" db="EMBL/GenBank/DDBJ databases">
        <title>Whole genome of Aphis craccivora.</title>
        <authorList>
            <person name="Voronova N.V."/>
            <person name="Shulinski R.S."/>
            <person name="Bandarenka Y.V."/>
            <person name="Zhorov D.G."/>
            <person name="Warner D."/>
        </authorList>
    </citation>
    <scope>NUCLEOTIDE SEQUENCE [LARGE SCALE GENOMIC DNA]</scope>
    <source>
        <strain evidence="1">180601</strain>
        <tissue evidence="1">Whole Body</tissue>
    </source>
</reference>
<accession>A0A6G0VZA0</accession>
<sequence length="117" mass="13946">MKKCLEKHNCDTCIEYHILLMDILLSKIRTHLSITFPPLPMRMTSGLLKIHFCNVPYVYLCEYFEKSYLINYFTHFRIFTGINILNKAKEDIEKYKNSLLTRPQVMWPIIGDISRIN</sequence>
<gene>
    <name evidence="1" type="ORF">FWK35_00024681</name>
</gene>